<evidence type="ECO:0000313" key="2">
    <source>
        <dbReference type="WBParaSite" id="nRc.2.0.1.t42437-RA"/>
    </source>
</evidence>
<organism evidence="1 2">
    <name type="scientific">Romanomermis culicivorax</name>
    <name type="common">Nematode worm</name>
    <dbReference type="NCBI Taxonomy" id="13658"/>
    <lineage>
        <taxon>Eukaryota</taxon>
        <taxon>Metazoa</taxon>
        <taxon>Ecdysozoa</taxon>
        <taxon>Nematoda</taxon>
        <taxon>Enoplea</taxon>
        <taxon>Dorylaimia</taxon>
        <taxon>Mermithida</taxon>
        <taxon>Mermithoidea</taxon>
        <taxon>Mermithidae</taxon>
        <taxon>Romanomermis</taxon>
    </lineage>
</organism>
<dbReference type="InterPro" id="IPR021109">
    <property type="entry name" value="Peptidase_aspartic_dom_sf"/>
</dbReference>
<reference evidence="2" key="1">
    <citation type="submission" date="2022-11" db="UniProtKB">
        <authorList>
            <consortium name="WormBaseParasite"/>
        </authorList>
    </citation>
    <scope>IDENTIFICATION</scope>
</reference>
<dbReference type="Gene3D" id="2.40.70.10">
    <property type="entry name" value="Acid Proteases"/>
    <property type="match status" value="1"/>
</dbReference>
<dbReference type="WBParaSite" id="nRc.2.0.1.t42437-RA">
    <property type="protein sequence ID" value="nRc.2.0.1.t42437-RA"/>
    <property type="gene ID" value="nRc.2.0.1.g42437"/>
</dbReference>
<proteinExistence type="predicted"/>
<evidence type="ECO:0000313" key="1">
    <source>
        <dbReference type="Proteomes" id="UP000887565"/>
    </source>
</evidence>
<protein>
    <submittedName>
        <fullName evidence="2">Uncharacterized protein</fullName>
    </submittedName>
</protein>
<accession>A0A915KY81</accession>
<dbReference type="Proteomes" id="UP000887565">
    <property type="component" value="Unplaced"/>
</dbReference>
<keyword evidence="1" id="KW-1185">Reference proteome</keyword>
<sequence>MPTDSSCASSQSSELPLALPALLSSSTITATALDMCTPNQSTSTTNMVIPSMGIASATLIVSLGIVCWNAIGHASRDPYHICSSVCQIDNLTLSSKMFLRKYASTRAFQILIKIGAVKAHLLIDTVAQCPPLSSGLVKRAFHKQSLQLPICGKIKVADGAVVNAHSPVVLRMESVFGEHMIKCVILDNDGNNQCIMGTDFLTHPDTHAILNFKDNYIKIQDVKLLLKGIALVCSQTKLFLNAGNDKVLEEIPKQERVSFDDDKSDTFSQTKEIEAEQAVRHLLPVPHQPPPQWLEATELAKPIFLVAQISVLILPHRQQWVTSTIFPSITHRNSRLQHFTINLQDYDYNVEYIKGKDNACTDFWSRKDDREKPPIPNTEDLTAKILRKNFGPVGALSDADLTVADILPAAVSPPTEIDADVNVITRAVTKKTISQPTLPAHMPLAIDYALPAVEAITIISHDEVL</sequence>
<dbReference type="AlphaFoldDB" id="A0A915KY81"/>
<name>A0A915KY81_ROMCU</name>